<reference evidence="1 2" key="1">
    <citation type="journal article" date="2020" name="Cell">
        <title>Large-Scale Comparative Analyses of Tick Genomes Elucidate Their Genetic Diversity and Vector Capacities.</title>
        <authorList>
            <consortium name="Tick Genome and Microbiome Consortium (TIGMIC)"/>
            <person name="Jia N."/>
            <person name="Wang J."/>
            <person name="Shi W."/>
            <person name="Du L."/>
            <person name="Sun Y."/>
            <person name="Zhan W."/>
            <person name="Jiang J.F."/>
            <person name="Wang Q."/>
            <person name="Zhang B."/>
            <person name="Ji P."/>
            <person name="Bell-Sakyi L."/>
            <person name="Cui X.M."/>
            <person name="Yuan T.T."/>
            <person name="Jiang B.G."/>
            <person name="Yang W.F."/>
            <person name="Lam T.T."/>
            <person name="Chang Q.C."/>
            <person name="Ding S.J."/>
            <person name="Wang X.J."/>
            <person name="Zhu J.G."/>
            <person name="Ruan X.D."/>
            <person name="Zhao L."/>
            <person name="Wei J.T."/>
            <person name="Ye R.Z."/>
            <person name="Que T.C."/>
            <person name="Du C.H."/>
            <person name="Zhou Y.H."/>
            <person name="Cheng J.X."/>
            <person name="Dai P.F."/>
            <person name="Guo W.B."/>
            <person name="Han X.H."/>
            <person name="Huang E.J."/>
            <person name="Li L.F."/>
            <person name="Wei W."/>
            <person name="Gao Y.C."/>
            <person name="Liu J.Z."/>
            <person name="Shao H.Z."/>
            <person name="Wang X."/>
            <person name="Wang C.C."/>
            <person name="Yang T.C."/>
            <person name="Huo Q.B."/>
            <person name="Li W."/>
            <person name="Chen H.Y."/>
            <person name="Chen S.E."/>
            <person name="Zhou L.G."/>
            <person name="Ni X.B."/>
            <person name="Tian J.H."/>
            <person name="Sheng Y."/>
            <person name="Liu T."/>
            <person name="Pan Y.S."/>
            <person name="Xia L.Y."/>
            <person name="Li J."/>
            <person name="Zhao F."/>
            <person name="Cao W.C."/>
        </authorList>
    </citation>
    <scope>NUCLEOTIDE SEQUENCE [LARGE SCALE GENOMIC DNA]</scope>
    <source>
        <strain evidence="1">Iper-2018</strain>
    </source>
</reference>
<dbReference type="Proteomes" id="UP000805193">
    <property type="component" value="Unassembled WGS sequence"/>
</dbReference>
<dbReference type="EMBL" id="JABSTQ010009692">
    <property type="protein sequence ID" value="KAG0426726.1"/>
    <property type="molecule type" value="Genomic_DNA"/>
</dbReference>
<proteinExistence type="predicted"/>
<comment type="caution">
    <text evidence="1">The sequence shown here is derived from an EMBL/GenBank/DDBJ whole genome shotgun (WGS) entry which is preliminary data.</text>
</comment>
<evidence type="ECO:0000313" key="2">
    <source>
        <dbReference type="Proteomes" id="UP000805193"/>
    </source>
</evidence>
<keyword evidence="2" id="KW-1185">Reference proteome</keyword>
<accession>A0AC60PZW3</accession>
<sequence length="141" mass="16067">MGNLKYYPENCAKVSGLEEHYDYVKAIQLARKERRRRIRSRLATAGGELSFLVPVNLSFFQRKLLDRSKELGLIPYDTPDHQADLHEDVAEPSPLLMAEDIARANVKHENIVQEGAEDDFLTWRKFAKKAPGFSVVASVPR</sequence>
<name>A0AC60PZW3_IXOPE</name>
<evidence type="ECO:0000313" key="1">
    <source>
        <dbReference type="EMBL" id="KAG0426726.1"/>
    </source>
</evidence>
<organism evidence="1 2">
    <name type="scientific">Ixodes persulcatus</name>
    <name type="common">Taiga tick</name>
    <dbReference type="NCBI Taxonomy" id="34615"/>
    <lineage>
        <taxon>Eukaryota</taxon>
        <taxon>Metazoa</taxon>
        <taxon>Ecdysozoa</taxon>
        <taxon>Arthropoda</taxon>
        <taxon>Chelicerata</taxon>
        <taxon>Arachnida</taxon>
        <taxon>Acari</taxon>
        <taxon>Parasitiformes</taxon>
        <taxon>Ixodida</taxon>
        <taxon>Ixodoidea</taxon>
        <taxon>Ixodidae</taxon>
        <taxon>Ixodinae</taxon>
        <taxon>Ixodes</taxon>
    </lineage>
</organism>
<protein>
    <submittedName>
        <fullName evidence="1">Uncharacterized protein</fullName>
    </submittedName>
</protein>
<gene>
    <name evidence="1" type="ORF">HPB47_026193</name>
</gene>